<feature type="transmembrane region" description="Helical" evidence="1">
    <location>
        <begin position="122"/>
        <end position="138"/>
    </location>
</feature>
<dbReference type="EMBL" id="DSIY01000056">
    <property type="protein sequence ID" value="HEG90326.1"/>
    <property type="molecule type" value="Genomic_DNA"/>
</dbReference>
<name>A0A831X0Z2_9BACT</name>
<feature type="transmembrane region" description="Helical" evidence="1">
    <location>
        <begin position="59"/>
        <end position="81"/>
    </location>
</feature>
<proteinExistence type="predicted"/>
<dbReference type="Pfam" id="PF09858">
    <property type="entry name" value="DUF2085"/>
    <property type="match status" value="1"/>
</dbReference>
<sequence>MGILLRDSRSAPVDRSVTPSLDAPAVPEIPPGVVPVPLTREARLILAVDRFIYRVARRWLWIANGLGASMVIPPLLAPLLMATGHQTLAGLIYRAFSLVCHQMPERSFFLFGYQMAYCQRDTAIYSGVLALGLLYGLVRRHIRPLGLRWAALLALPMAIDGFTQLFGLRESTWELRVVTGSLFALAVVWVVFPRLEQGFAEIRAILEERFDRLAREGRARPLVSQQ</sequence>
<keyword evidence="1" id="KW-0812">Transmembrane</keyword>
<protein>
    <submittedName>
        <fullName evidence="2">DUF2085 domain-containing protein</fullName>
    </submittedName>
</protein>
<dbReference type="InterPro" id="IPR019206">
    <property type="entry name" value="DUF2085_TM"/>
</dbReference>
<reference evidence="2" key="1">
    <citation type="journal article" date="2020" name="mSystems">
        <title>Genome- and Community-Level Interaction Insights into Carbon Utilization and Element Cycling Functions of Hydrothermarchaeota in Hydrothermal Sediment.</title>
        <authorList>
            <person name="Zhou Z."/>
            <person name="Liu Y."/>
            <person name="Xu W."/>
            <person name="Pan J."/>
            <person name="Luo Z.H."/>
            <person name="Li M."/>
        </authorList>
    </citation>
    <scope>NUCLEOTIDE SEQUENCE [LARGE SCALE GENOMIC DNA]</scope>
    <source>
        <strain evidence="2">SpSt-210</strain>
    </source>
</reference>
<evidence type="ECO:0000313" key="2">
    <source>
        <dbReference type="EMBL" id="HEG90326.1"/>
    </source>
</evidence>
<gene>
    <name evidence="2" type="ORF">ENP34_02635</name>
</gene>
<organism evidence="2">
    <name type="scientific">Thermorudis peleae</name>
    <dbReference type="NCBI Taxonomy" id="1382356"/>
    <lineage>
        <taxon>Bacteria</taxon>
        <taxon>Pseudomonadati</taxon>
        <taxon>Thermomicrobiota</taxon>
        <taxon>Thermomicrobia</taxon>
        <taxon>Thermomicrobia incertae sedis</taxon>
        <taxon>Thermorudis</taxon>
    </lineage>
</organism>
<dbReference type="AlphaFoldDB" id="A0A831X0Z2"/>
<evidence type="ECO:0000256" key="1">
    <source>
        <dbReference type="SAM" id="Phobius"/>
    </source>
</evidence>
<comment type="caution">
    <text evidence="2">The sequence shown here is derived from an EMBL/GenBank/DDBJ whole genome shotgun (WGS) entry which is preliminary data.</text>
</comment>
<keyword evidence="1" id="KW-0472">Membrane</keyword>
<accession>A0A831X0Z2</accession>
<keyword evidence="1" id="KW-1133">Transmembrane helix</keyword>
<feature type="transmembrane region" description="Helical" evidence="1">
    <location>
        <begin position="145"/>
        <end position="167"/>
    </location>
</feature>
<feature type="transmembrane region" description="Helical" evidence="1">
    <location>
        <begin position="173"/>
        <end position="192"/>
    </location>
</feature>